<dbReference type="SUPFAM" id="SSF52788">
    <property type="entry name" value="Phosphotyrosine protein phosphatases I"/>
    <property type="match status" value="1"/>
</dbReference>
<dbReference type="Gene3D" id="3.40.50.2300">
    <property type="match status" value="1"/>
</dbReference>
<evidence type="ECO:0000313" key="5">
    <source>
        <dbReference type="Proteomes" id="UP000297890"/>
    </source>
</evidence>
<dbReference type="Proteomes" id="UP000297890">
    <property type="component" value="Unassembled WGS sequence"/>
</dbReference>
<dbReference type="Pfam" id="PF01451">
    <property type="entry name" value="LMWPc"/>
    <property type="match status" value="1"/>
</dbReference>
<comment type="caution">
    <text evidence="4">The sequence shown here is derived from an EMBL/GenBank/DDBJ whole genome shotgun (WGS) entry which is preliminary data.</text>
</comment>
<keyword evidence="5" id="KW-1185">Reference proteome</keyword>
<proteinExistence type="predicted"/>
<gene>
    <name evidence="4" type="ORF">E4680_07330</name>
</gene>
<name>A0A4Z0F9Y2_9GAMM</name>
<dbReference type="PANTHER" id="PTHR11717:SF31">
    <property type="entry name" value="LOW MOLECULAR WEIGHT PROTEIN-TYROSINE-PHOSPHATASE ETP-RELATED"/>
    <property type="match status" value="1"/>
</dbReference>
<dbReference type="InterPro" id="IPR050438">
    <property type="entry name" value="LMW_PTPase"/>
</dbReference>
<evidence type="ECO:0000259" key="3">
    <source>
        <dbReference type="Pfam" id="PF01451"/>
    </source>
</evidence>
<sequence length="66" mass="6874">MVCSGNICRSPLAEAVLLNRRTDSVSNVSSAGIGALVGSAAHPEAVRVADLKGLDISGHRARQFDR</sequence>
<organism evidence="4 5">
    <name type="scientific">Candidatus Macondimonas diazotrophica</name>
    <dbReference type="NCBI Taxonomy" id="2305248"/>
    <lineage>
        <taxon>Bacteria</taxon>
        <taxon>Pseudomonadati</taxon>
        <taxon>Pseudomonadota</taxon>
        <taxon>Gammaproteobacteria</taxon>
        <taxon>Chromatiales</taxon>
        <taxon>Ectothiorhodospiraceae</taxon>
        <taxon>Candidatus Macondimonas</taxon>
    </lineage>
</organism>
<dbReference type="EMBL" id="SRIO01000008">
    <property type="protein sequence ID" value="TFZ82616.1"/>
    <property type="molecule type" value="Genomic_DNA"/>
</dbReference>
<protein>
    <recommendedName>
        <fullName evidence="1">protein-tyrosine-phosphatase</fullName>
        <ecNumber evidence="1">3.1.3.48</ecNumber>
    </recommendedName>
</protein>
<accession>A0A4Z0F9Y2</accession>
<dbReference type="AlphaFoldDB" id="A0A4Z0F9Y2"/>
<dbReference type="InterPro" id="IPR023485">
    <property type="entry name" value="Ptyr_pPase"/>
</dbReference>
<comment type="catalytic activity">
    <reaction evidence="2">
        <text>O-phospho-L-tyrosyl-[protein] + H2O = L-tyrosyl-[protein] + phosphate</text>
        <dbReference type="Rhea" id="RHEA:10684"/>
        <dbReference type="Rhea" id="RHEA-COMP:10136"/>
        <dbReference type="Rhea" id="RHEA-COMP:20101"/>
        <dbReference type="ChEBI" id="CHEBI:15377"/>
        <dbReference type="ChEBI" id="CHEBI:43474"/>
        <dbReference type="ChEBI" id="CHEBI:46858"/>
        <dbReference type="ChEBI" id="CHEBI:61978"/>
        <dbReference type="EC" id="3.1.3.48"/>
    </reaction>
</comment>
<dbReference type="EC" id="3.1.3.48" evidence="1"/>
<dbReference type="PANTHER" id="PTHR11717">
    <property type="entry name" value="LOW MOLECULAR WEIGHT PROTEIN TYROSINE PHOSPHATASE"/>
    <property type="match status" value="1"/>
</dbReference>
<feature type="non-terminal residue" evidence="4">
    <location>
        <position position="66"/>
    </location>
</feature>
<dbReference type="GO" id="GO:0004725">
    <property type="term" value="F:protein tyrosine phosphatase activity"/>
    <property type="evidence" value="ECO:0007669"/>
    <property type="project" value="UniProtKB-EC"/>
</dbReference>
<evidence type="ECO:0000256" key="1">
    <source>
        <dbReference type="ARBA" id="ARBA00013064"/>
    </source>
</evidence>
<dbReference type="InterPro" id="IPR036196">
    <property type="entry name" value="Ptyr_pPase_sf"/>
</dbReference>
<evidence type="ECO:0000313" key="4">
    <source>
        <dbReference type="EMBL" id="TFZ82616.1"/>
    </source>
</evidence>
<reference evidence="4 5" key="1">
    <citation type="journal article" date="2019" name="ISME J.">
        <title>Candidatus Macondimonas diazotrophica, a novel gammaproteobacterial genus dominating crude-oil-contaminated coastal sediments.</title>
        <authorList>
            <person name="Karthikeyan S."/>
            <person name="Konstantinidis K."/>
        </authorList>
    </citation>
    <scope>NUCLEOTIDE SEQUENCE [LARGE SCALE GENOMIC DNA]</scope>
    <source>
        <strain evidence="4 5">KTK01</strain>
    </source>
</reference>
<evidence type="ECO:0000256" key="2">
    <source>
        <dbReference type="ARBA" id="ARBA00051722"/>
    </source>
</evidence>
<feature type="domain" description="Phosphotyrosine protein phosphatase I" evidence="3">
    <location>
        <begin position="2"/>
        <end position="65"/>
    </location>
</feature>